<dbReference type="InterPro" id="IPR043136">
    <property type="entry name" value="B30.2/SPRY_sf"/>
</dbReference>
<dbReference type="InterPro" id="IPR003877">
    <property type="entry name" value="SPRY_dom"/>
</dbReference>
<sequence length="294" mass="32581">MSWFQRKGKQAAHAIPPPQWAPAPETSHVFGLLHEATDDEYTAAEKFCANNPPEAPRLLPSDVVDRIAAEGCRAWGIVTPPRSRFAGRVQNDSKGGPGVVRVVTDTACQDTCLLSDLPLMAGLYDIQGKTGMYYEIKINRMDGIIAVGTSCRPYPSWRLPGWNRLSAGLHLDDLRKFFEDPDGGRDYTDALSRIVSGDTIGCGYEFSTSSIFFTYNGYRLPPAFTGVYLPRHRHDVYAAIGVEGRNEFEVNFGGDVFRWKEANEWQWRVEGHVGRLTGSSGSADDELPAYSVVQ</sequence>
<dbReference type="InterPro" id="IPR050618">
    <property type="entry name" value="Ubq-SigPath_Reg"/>
</dbReference>
<dbReference type="InterPro" id="IPR001870">
    <property type="entry name" value="B30.2/SPRY"/>
</dbReference>
<dbReference type="SUPFAM" id="SSF49899">
    <property type="entry name" value="Concanavalin A-like lectins/glucanases"/>
    <property type="match status" value="1"/>
</dbReference>
<feature type="region of interest" description="Disordered" evidence="1">
    <location>
        <begin position="1"/>
        <end position="22"/>
    </location>
</feature>
<evidence type="ECO:0000259" key="2">
    <source>
        <dbReference type="PROSITE" id="PS50188"/>
    </source>
</evidence>
<dbReference type="GeneID" id="18821407"/>
<dbReference type="KEGG" id="sla:SERLADRAFT_479769"/>
<gene>
    <name evidence="3" type="ORF">SERLADRAFT_479769</name>
</gene>
<dbReference type="SMART" id="SM00449">
    <property type="entry name" value="SPRY"/>
    <property type="match status" value="1"/>
</dbReference>
<accession>F8PCD0</accession>
<dbReference type="PROSITE" id="PS50188">
    <property type="entry name" value="B302_SPRY"/>
    <property type="match status" value="1"/>
</dbReference>
<dbReference type="Proteomes" id="UP000008064">
    <property type="component" value="Unassembled WGS sequence"/>
</dbReference>
<proteinExistence type="predicted"/>
<name>F8PCD0_SERL9</name>
<evidence type="ECO:0000256" key="1">
    <source>
        <dbReference type="SAM" id="MobiDB-lite"/>
    </source>
</evidence>
<dbReference type="OrthoDB" id="258495at2759"/>
<dbReference type="PANTHER" id="PTHR12864">
    <property type="entry name" value="RAN BINDING PROTEIN 9-RELATED"/>
    <property type="match status" value="1"/>
</dbReference>
<dbReference type="RefSeq" id="XP_007324049.1">
    <property type="nucleotide sequence ID" value="XM_007323987.1"/>
</dbReference>
<dbReference type="Gene3D" id="2.60.120.920">
    <property type="match status" value="1"/>
</dbReference>
<evidence type="ECO:0000313" key="3">
    <source>
        <dbReference type="EMBL" id="EGO19328.1"/>
    </source>
</evidence>
<dbReference type="InterPro" id="IPR013320">
    <property type="entry name" value="ConA-like_dom_sf"/>
</dbReference>
<reference evidence="3" key="1">
    <citation type="submission" date="2011-04" db="EMBL/GenBank/DDBJ databases">
        <title>Evolution of plant cell wall degrading machinery underlies the functional diversity of forest fungi.</title>
        <authorList>
            <consortium name="US DOE Joint Genome Institute (JGI-PGF)"/>
            <person name="Eastwood D.C."/>
            <person name="Floudas D."/>
            <person name="Binder M."/>
            <person name="Majcherczyk A."/>
            <person name="Schneider P."/>
            <person name="Aerts A."/>
            <person name="Asiegbu F.O."/>
            <person name="Baker S.E."/>
            <person name="Barry K."/>
            <person name="Bendiksby M."/>
            <person name="Blumentritt M."/>
            <person name="Coutinho P.M."/>
            <person name="Cullen D."/>
            <person name="Cullen D."/>
            <person name="Gathman A."/>
            <person name="Goodell B."/>
            <person name="Henrissat B."/>
            <person name="Ihrmark K."/>
            <person name="Kauserud H."/>
            <person name="Kohler A."/>
            <person name="LaButti K."/>
            <person name="Lapidus A."/>
            <person name="Lavin J.L."/>
            <person name="Lee Y.-H."/>
            <person name="Lindquist E."/>
            <person name="Lilly W."/>
            <person name="Lucas S."/>
            <person name="Morin E."/>
            <person name="Murat C."/>
            <person name="Oguiza J.A."/>
            <person name="Park J."/>
            <person name="Pisabarro A.G."/>
            <person name="Riley R."/>
            <person name="Rosling A."/>
            <person name="Salamov A."/>
            <person name="Schmidt O."/>
            <person name="Schmutz J."/>
            <person name="Skrede I."/>
            <person name="Stenlid J."/>
            <person name="Wiebenga A."/>
            <person name="Xie X."/>
            <person name="Kues U."/>
            <person name="Hibbett D.S."/>
            <person name="Hoffmeister D."/>
            <person name="Hogberg N."/>
            <person name="Martin F."/>
            <person name="Grigoriev I.V."/>
            <person name="Watkinson S.C."/>
        </authorList>
    </citation>
    <scope>NUCLEOTIDE SEQUENCE</scope>
    <source>
        <strain evidence="3">S7.9</strain>
    </source>
</reference>
<protein>
    <recommendedName>
        <fullName evidence="2">B30.2/SPRY domain-containing protein</fullName>
    </recommendedName>
</protein>
<organism>
    <name type="scientific">Serpula lacrymans var. lacrymans (strain S7.9)</name>
    <name type="common">Dry rot fungus</name>
    <dbReference type="NCBI Taxonomy" id="578457"/>
    <lineage>
        <taxon>Eukaryota</taxon>
        <taxon>Fungi</taxon>
        <taxon>Dikarya</taxon>
        <taxon>Basidiomycota</taxon>
        <taxon>Agaricomycotina</taxon>
        <taxon>Agaricomycetes</taxon>
        <taxon>Agaricomycetidae</taxon>
        <taxon>Boletales</taxon>
        <taxon>Coniophorineae</taxon>
        <taxon>Serpulaceae</taxon>
        <taxon>Serpula</taxon>
    </lineage>
</organism>
<dbReference type="Pfam" id="PF00622">
    <property type="entry name" value="SPRY"/>
    <property type="match status" value="1"/>
</dbReference>
<feature type="domain" description="B30.2/SPRY" evidence="2">
    <location>
        <begin position="69"/>
        <end position="257"/>
    </location>
</feature>
<dbReference type="EMBL" id="GL945444">
    <property type="protein sequence ID" value="EGO19328.1"/>
    <property type="molecule type" value="Genomic_DNA"/>
</dbReference>
<feature type="compositionally biased region" description="Basic residues" evidence="1">
    <location>
        <begin position="1"/>
        <end position="10"/>
    </location>
</feature>
<dbReference type="HOGENOM" id="CLU_086076_0_0_1"/>
<dbReference type="AlphaFoldDB" id="F8PCD0"/>